<evidence type="ECO:0008006" key="3">
    <source>
        <dbReference type="Google" id="ProtNLM"/>
    </source>
</evidence>
<feature type="region of interest" description="Disordered" evidence="1">
    <location>
        <begin position="210"/>
        <end position="235"/>
    </location>
</feature>
<name>A0A6B2LFI3_9EUKA</name>
<evidence type="ECO:0000313" key="2">
    <source>
        <dbReference type="EMBL" id="NDV35617.1"/>
    </source>
</evidence>
<sequence>MFGFCGYVSGLNLSKDPNSDNQVAIVEFFDKAAVTTACLLSSAVIQGQAIQVELYVCNVEEQDQIATEKVTSSGPAPPATGDPAAKQSKTAVMARLAVSGYVLAGDVKNKAIAWDSGNLSIVQKLEALGSVALSQAGLINERYHLTDKKDEFIVAAEKKATELKTMLEAKPQVQSAIQKGKEIDQAFGISSTASSLFQKAKSVASKVEAEAKAEYAKQTQHQPASGAPPPLPEKK</sequence>
<reference evidence="2" key="1">
    <citation type="journal article" date="2020" name="J. Eukaryot. Microbiol.">
        <title>De novo Sequencing, Assembly and Annotation of the Transcriptome for the Free-Living Testate Amoeba Arcella intermedia.</title>
        <authorList>
            <person name="Ribeiro G.M."/>
            <person name="Porfirio-Sousa A.L."/>
            <person name="Maurer-Alcala X.X."/>
            <person name="Katz L.A."/>
            <person name="Lahr D.J.G."/>
        </authorList>
    </citation>
    <scope>NUCLEOTIDE SEQUENCE</scope>
</reference>
<proteinExistence type="predicted"/>
<dbReference type="EMBL" id="GIBP01006648">
    <property type="protein sequence ID" value="NDV35617.1"/>
    <property type="molecule type" value="Transcribed_RNA"/>
</dbReference>
<dbReference type="AlphaFoldDB" id="A0A6B2LFI3"/>
<feature type="compositionally biased region" description="Pro residues" evidence="1">
    <location>
        <begin position="226"/>
        <end position="235"/>
    </location>
</feature>
<evidence type="ECO:0000256" key="1">
    <source>
        <dbReference type="SAM" id="MobiDB-lite"/>
    </source>
</evidence>
<accession>A0A6B2LFI3</accession>
<organism evidence="2">
    <name type="scientific">Arcella intermedia</name>
    <dbReference type="NCBI Taxonomy" id="1963864"/>
    <lineage>
        <taxon>Eukaryota</taxon>
        <taxon>Amoebozoa</taxon>
        <taxon>Tubulinea</taxon>
        <taxon>Elardia</taxon>
        <taxon>Arcellinida</taxon>
        <taxon>Sphaerothecina</taxon>
        <taxon>Arcellidae</taxon>
        <taxon>Arcella</taxon>
    </lineage>
</organism>
<protein>
    <recommendedName>
        <fullName evidence="3">RRM domain-containing protein</fullName>
    </recommendedName>
</protein>